<gene>
    <name evidence="1" type="ORF">GIB67_016305</name>
</gene>
<protein>
    <submittedName>
        <fullName evidence="1">Uncharacterized protein</fullName>
    </submittedName>
</protein>
<evidence type="ECO:0000313" key="2">
    <source>
        <dbReference type="Proteomes" id="UP000541444"/>
    </source>
</evidence>
<keyword evidence="2" id="KW-1185">Reference proteome</keyword>
<accession>A0A7J7M9D9</accession>
<comment type="caution">
    <text evidence="1">The sequence shown here is derived from an EMBL/GenBank/DDBJ whole genome shotgun (WGS) entry which is preliminary data.</text>
</comment>
<reference evidence="1 2" key="1">
    <citation type="journal article" date="2020" name="IScience">
        <title>Genome Sequencing of the Endangered Kingdonia uniflora (Circaeasteraceae, Ranunculales) Reveals Potential Mechanisms of Evolutionary Specialization.</title>
        <authorList>
            <person name="Sun Y."/>
            <person name="Deng T."/>
            <person name="Zhang A."/>
            <person name="Moore M.J."/>
            <person name="Landis J.B."/>
            <person name="Lin N."/>
            <person name="Zhang H."/>
            <person name="Zhang X."/>
            <person name="Huang J."/>
            <person name="Zhang X."/>
            <person name="Sun H."/>
            <person name="Wang H."/>
        </authorList>
    </citation>
    <scope>NUCLEOTIDE SEQUENCE [LARGE SCALE GENOMIC DNA]</scope>
    <source>
        <strain evidence="1">TB1705</strain>
        <tissue evidence="1">Leaf</tissue>
    </source>
</reference>
<dbReference type="Proteomes" id="UP000541444">
    <property type="component" value="Unassembled WGS sequence"/>
</dbReference>
<dbReference type="EMBL" id="JACGCM010001690">
    <property type="protein sequence ID" value="KAF6151493.1"/>
    <property type="molecule type" value="Genomic_DNA"/>
</dbReference>
<proteinExistence type="predicted"/>
<organism evidence="1 2">
    <name type="scientific">Kingdonia uniflora</name>
    <dbReference type="NCBI Taxonomy" id="39325"/>
    <lineage>
        <taxon>Eukaryota</taxon>
        <taxon>Viridiplantae</taxon>
        <taxon>Streptophyta</taxon>
        <taxon>Embryophyta</taxon>
        <taxon>Tracheophyta</taxon>
        <taxon>Spermatophyta</taxon>
        <taxon>Magnoliopsida</taxon>
        <taxon>Ranunculales</taxon>
        <taxon>Circaeasteraceae</taxon>
        <taxon>Kingdonia</taxon>
    </lineage>
</organism>
<sequence>MPIVSIKSATLKFIKYNHIKVHMKISSLILQYTKIDKFNSSPFGIYVAKPI</sequence>
<name>A0A7J7M9D9_9MAGN</name>
<evidence type="ECO:0000313" key="1">
    <source>
        <dbReference type="EMBL" id="KAF6151493.1"/>
    </source>
</evidence>
<dbReference type="AlphaFoldDB" id="A0A7J7M9D9"/>